<dbReference type="Pfam" id="PF10366">
    <property type="entry name" value="Vps39_1"/>
    <property type="match status" value="1"/>
</dbReference>
<keyword evidence="8" id="KW-1185">Reference proteome</keyword>
<feature type="compositionally biased region" description="Basic residues" evidence="5">
    <location>
        <begin position="192"/>
        <end position="201"/>
    </location>
</feature>
<name>A0ABR4N115_9FUNG</name>
<accession>A0ABR4N115</accession>
<dbReference type="PANTHER" id="PTHR12894:SF27">
    <property type="entry name" value="TRANSFORMING GROWTH FACTOR-BETA RECEPTOR-ASSOCIATED PROTEIN 1"/>
    <property type="match status" value="1"/>
</dbReference>
<protein>
    <recommendedName>
        <fullName evidence="6">CNH domain-containing protein</fullName>
    </recommendedName>
</protein>
<evidence type="ECO:0000313" key="8">
    <source>
        <dbReference type="Proteomes" id="UP001527925"/>
    </source>
</evidence>
<organism evidence="7 8">
    <name type="scientific">Polyrhizophydium stewartii</name>
    <dbReference type="NCBI Taxonomy" id="2732419"/>
    <lineage>
        <taxon>Eukaryota</taxon>
        <taxon>Fungi</taxon>
        <taxon>Fungi incertae sedis</taxon>
        <taxon>Chytridiomycota</taxon>
        <taxon>Chytridiomycota incertae sedis</taxon>
        <taxon>Chytridiomycetes</taxon>
        <taxon>Rhizophydiales</taxon>
        <taxon>Rhizophydiales incertae sedis</taxon>
        <taxon>Polyrhizophydium</taxon>
    </lineage>
</organism>
<dbReference type="PROSITE" id="PS50219">
    <property type="entry name" value="CNH"/>
    <property type="match status" value="1"/>
</dbReference>
<feature type="region of interest" description="Disordered" evidence="5">
    <location>
        <begin position="192"/>
        <end position="211"/>
    </location>
</feature>
<evidence type="ECO:0000256" key="2">
    <source>
        <dbReference type="ARBA" id="ARBA00022448"/>
    </source>
</evidence>
<dbReference type="InterPro" id="IPR019452">
    <property type="entry name" value="VPS39/TGF_beta_rcpt-assoc_1"/>
</dbReference>
<evidence type="ECO:0000313" key="7">
    <source>
        <dbReference type="EMBL" id="KAL2913212.1"/>
    </source>
</evidence>
<dbReference type="EMBL" id="JADGIZ020000050">
    <property type="protein sequence ID" value="KAL2913212.1"/>
    <property type="molecule type" value="Genomic_DNA"/>
</dbReference>
<reference evidence="7 8" key="1">
    <citation type="submission" date="2023-09" db="EMBL/GenBank/DDBJ databases">
        <title>Pangenome analysis of Batrachochytrium dendrobatidis and related Chytrids.</title>
        <authorList>
            <person name="Yacoub M.N."/>
            <person name="Stajich J.E."/>
            <person name="James T.Y."/>
        </authorList>
    </citation>
    <scope>NUCLEOTIDE SEQUENCE [LARGE SCALE GENOMIC DNA]</scope>
    <source>
        <strain evidence="7 8">JEL0888</strain>
    </source>
</reference>
<comment type="caution">
    <text evidence="7">The sequence shown here is derived from an EMBL/GenBank/DDBJ whole genome shotgun (WGS) entry which is preliminary data.</text>
</comment>
<dbReference type="InterPro" id="IPR032914">
    <property type="entry name" value="Vam6/VPS39/TRAP1"/>
</dbReference>
<dbReference type="InterPro" id="IPR019453">
    <property type="entry name" value="VPS39/TGFA1_Znf"/>
</dbReference>
<gene>
    <name evidence="7" type="ORF">HK105_207331</name>
</gene>
<dbReference type="Proteomes" id="UP001527925">
    <property type="component" value="Unassembled WGS sequence"/>
</dbReference>
<evidence type="ECO:0000256" key="1">
    <source>
        <dbReference type="ARBA" id="ARBA00004496"/>
    </source>
</evidence>
<feature type="domain" description="CNH" evidence="6">
    <location>
        <begin position="117"/>
        <end position="416"/>
    </location>
</feature>
<evidence type="ECO:0000256" key="5">
    <source>
        <dbReference type="SAM" id="MobiDB-lite"/>
    </source>
</evidence>
<evidence type="ECO:0000259" key="6">
    <source>
        <dbReference type="PROSITE" id="PS50219"/>
    </source>
</evidence>
<dbReference type="PANTHER" id="PTHR12894">
    <property type="entry name" value="CNH DOMAIN CONTAINING"/>
    <property type="match status" value="1"/>
</dbReference>
<evidence type="ECO:0000256" key="3">
    <source>
        <dbReference type="ARBA" id="ARBA00022490"/>
    </source>
</evidence>
<keyword evidence="4" id="KW-0653">Protein transport</keyword>
<proteinExistence type="predicted"/>
<sequence>MSLPEPFELVSLAVGPLAPAGSAPAAAAAPSGSAPAHTPSAAAALALGVPPASAASSPPGTSGPAARPPAAGAPQPAEGPLARTLGSATALFGSFQSLGLLGQQHPAQPTATNGDAPASLTFGAAELCGTDLFVGTSDGSLVHYVIEPILESVNAQPVVRLKSRVQVSASKKPVHSILAIPTESKLAIHTGRHPPLQHHRDRNADSASDPARSADGILAFYRLESLTPVPQAQIQPIKGVTAFCADKTVQSPLLLAVAKRRSVCGYFLDSQLVLKKEVSVIDGALIVAQDGSVVCAADASSYKLVRLDSGECTPLFPYEKSQMSPLAVAIGGGEFLLVTASAQGVGLGVFISSLGEPIRGTLQWPSVPISMVFQFPYVVTLLRNNTLQIHNFKTQDLVQSITFPADSPARYVSLASYPLEIKITSGGDTLDTESNDGSTTASAAAARSLIPGGTVQVVISFGEEILGLRMIPWETQVDRLLESNRTQQAVTLCEQMLKKEEDGPAKRNKLVRVYIRAGLQFIQDAKFQQALNCFRRGRIDPRSLIFLFPDVRPRSCAMLPAGYSARWMADMQSVNEIIARVVARDHPNADQEALQSLKTAMMVEAQDMLVAYLSDIRRSKLFRPEFREAIDSTLLKLYSESNVPAMYDLLSGENFCVIEDCEAFLASRHRYFAQSLLYKNNKMFKAVLDLWIQLASGELADPDFVGMPLIVDLLVEISDPDLIWRYAEWVLRRDPIRGVKIFTERTDALFEPSKVLDFLESFGTRALKAFIEHLVLRNGSKDPALHTRLAQLYIDAIVNLATDENVGMLERQFHERQSLSQTFVGFLRQQRDPLASARLAFVDYVRASAHEIDAPALLARLDEERPDMHIEHVALLTRMKRHDEALELLALRMGDYAAAEHFCLDVGSSPPLFGAPGASKAPPVWPPAVTPASVALLHQLVSLYIDASGKGSLQRRTSYPDQVLLLLSRYGQSLDALRILRELPDHWGITMLAPFIESVCASTLHSRRESQLVRALARGQHTQEHQRLGNAQQAHAPIVLSNEPFYLCAACGKPLRDPTLFVRRPNGTLVHFQCQSKPPGQ</sequence>
<evidence type="ECO:0000256" key="4">
    <source>
        <dbReference type="ARBA" id="ARBA00022927"/>
    </source>
</evidence>
<keyword evidence="3" id="KW-0963">Cytoplasm</keyword>
<feature type="region of interest" description="Disordered" evidence="5">
    <location>
        <begin position="50"/>
        <end position="81"/>
    </location>
</feature>
<dbReference type="SUPFAM" id="SSF69322">
    <property type="entry name" value="Tricorn protease domain 2"/>
    <property type="match status" value="1"/>
</dbReference>
<keyword evidence="2" id="KW-0813">Transport</keyword>
<dbReference type="Pfam" id="PF10367">
    <property type="entry name" value="zf-Vps39_C"/>
    <property type="match status" value="1"/>
</dbReference>
<comment type="subcellular location">
    <subcellularLocation>
        <location evidence="1">Cytoplasm</location>
    </subcellularLocation>
</comment>
<dbReference type="InterPro" id="IPR001180">
    <property type="entry name" value="CNH_dom"/>
</dbReference>
<dbReference type="Pfam" id="PF00780">
    <property type="entry name" value="CNH"/>
    <property type="match status" value="1"/>
</dbReference>